<sequence>MWTLLQPAWVEADFLFHPSSNSLLIWKFTIPVKICLLLPLNSCELVRQIVSLSRDPDDAVRLISVALNYISRERLPAELKWNH</sequence>
<evidence type="ECO:0000313" key="1">
    <source>
        <dbReference type="EMBL" id="MED6143817.1"/>
    </source>
</evidence>
<dbReference type="Proteomes" id="UP001341840">
    <property type="component" value="Unassembled WGS sequence"/>
</dbReference>
<accession>A0ABU6T543</accession>
<organism evidence="1 2">
    <name type="scientific">Stylosanthes scabra</name>
    <dbReference type="NCBI Taxonomy" id="79078"/>
    <lineage>
        <taxon>Eukaryota</taxon>
        <taxon>Viridiplantae</taxon>
        <taxon>Streptophyta</taxon>
        <taxon>Embryophyta</taxon>
        <taxon>Tracheophyta</taxon>
        <taxon>Spermatophyta</taxon>
        <taxon>Magnoliopsida</taxon>
        <taxon>eudicotyledons</taxon>
        <taxon>Gunneridae</taxon>
        <taxon>Pentapetalae</taxon>
        <taxon>rosids</taxon>
        <taxon>fabids</taxon>
        <taxon>Fabales</taxon>
        <taxon>Fabaceae</taxon>
        <taxon>Papilionoideae</taxon>
        <taxon>50 kb inversion clade</taxon>
        <taxon>dalbergioids sensu lato</taxon>
        <taxon>Dalbergieae</taxon>
        <taxon>Pterocarpus clade</taxon>
        <taxon>Stylosanthes</taxon>
    </lineage>
</organism>
<comment type="caution">
    <text evidence="1">The sequence shown here is derived from an EMBL/GenBank/DDBJ whole genome shotgun (WGS) entry which is preliminary data.</text>
</comment>
<proteinExistence type="predicted"/>
<name>A0ABU6T543_9FABA</name>
<dbReference type="EMBL" id="JASCZI010090642">
    <property type="protein sequence ID" value="MED6143817.1"/>
    <property type="molecule type" value="Genomic_DNA"/>
</dbReference>
<reference evidence="1 2" key="1">
    <citation type="journal article" date="2023" name="Plants (Basel)">
        <title>Bridging the Gap: Combining Genomics and Transcriptomics Approaches to Understand Stylosanthes scabra, an Orphan Legume from the Brazilian Caatinga.</title>
        <authorList>
            <person name="Ferreira-Neto J.R.C."/>
            <person name="da Silva M.D."/>
            <person name="Binneck E."/>
            <person name="de Melo N.F."/>
            <person name="da Silva R.H."/>
            <person name="de Melo A.L.T.M."/>
            <person name="Pandolfi V."/>
            <person name="Bustamante F.O."/>
            <person name="Brasileiro-Vidal A.C."/>
            <person name="Benko-Iseppon A.M."/>
        </authorList>
    </citation>
    <scope>NUCLEOTIDE SEQUENCE [LARGE SCALE GENOMIC DNA]</scope>
    <source>
        <tissue evidence="1">Leaves</tissue>
    </source>
</reference>
<evidence type="ECO:0000313" key="2">
    <source>
        <dbReference type="Proteomes" id="UP001341840"/>
    </source>
</evidence>
<gene>
    <name evidence="1" type="ORF">PIB30_009317</name>
</gene>
<protein>
    <submittedName>
        <fullName evidence="1">Uncharacterized protein</fullName>
    </submittedName>
</protein>
<keyword evidence="2" id="KW-1185">Reference proteome</keyword>